<feature type="non-terminal residue" evidence="2">
    <location>
        <position position="1"/>
    </location>
</feature>
<name>A0AAP3DMN4_BRELA</name>
<reference evidence="2" key="1">
    <citation type="submission" date="2022-09" db="EMBL/GenBank/DDBJ databases">
        <title>Genome analysis and characterization of larvicidal activity of Brevibacillus strains.</title>
        <authorList>
            <person name="Patrusheva E.V."/>
            <person name="Izotova A.O."/>
            <person name="Toshchakov S.V."/>
            <person name="Sineoky S.P."/>
        </authorList>
    </citation>
    <scope>NUCLEOTIDE SEQUENCE</scope>
    <source>
        <strain evidence="2">VKPM_B-13247</strain>
    </source>
</reference>
<proteinExistence type="predicted"/>
<evidence type="ECO:0000313" key="3">
    <source>
        <dbReference type="Proteomes" id="UP001077662"/>
    </source>
</evidence>
<comment type="caution">
    <text evidence="2">The sequence shown here is derived from an EMBL/GenBank/DDBJ whole genome shotgun (WGS) entry which is preliminary data.</text>
</comment>
<dbReference type="AlphaFoldDB" id="A0AAP3DMN4"/>
<dbReference type="GO" id="GO:0015074">
    <property type="term" value="P:DNA integration"/>
    <property type="evidence" value="ECO:0007669"/>
    <property type="project" value="InterPro"/>
</dbReference>
<dbReference type="EMBL" id="JAPTNE010000076">
    <property type="protein sequence ID" value="MCZ0810395.1"/>
    <property type="molecule type" value="Genomic_DNA"/>
</dbReference>
<evidence type="ECO:0000313" key="2">
    <source>
        <dbReference type="EMBL" id="MCZ0810395.1"/>
    </source>
</evidence>
<gene>
    <name evidence="2" type="ORF">O0554_26550</name>
</gene>
<sequence>EYKTCQTIQELRDRVDSYIDYYNSERYQWSLKKMTPDEFRSHLLAA</sequence>
<dbReference type="Pfam" id="PF13333">
    <property type="entry name" value="rve_2"/>
    <property type="match status" value="1"/>
</dbReference>
<organism evidence="2 3">
    <name type="scientific">Brevibacillus laterosporus</name>
    <name type="common">Bacillus laterosporus</name>
    <dbReference type="NCBI Taxonomy" id="1465"/>
    <lineage>
        <taxon>Bacteria</taxon>
        <taxon>Bacillati</taxon>
        <taxon>Bacillota</taxon>
        <taxon>Bacilli</taxon>
        <taxon>Bacillales</taxon>
        <taxon>Paenibacillaceae</taxon>
        <taxon>Brevibacillus</taxon>
    </lineage>
</organism>
<dbReference type="RefSeq" id="WP_258435052.1">
    <property type="nucleotide sequence ID" value="NZ_JANSGW010000076.1"/>
</dbReference>
<evidence type="ECO:0000259" key="1">
    <source>
        <dbReference type="Pfam" id="PF13333"/>
    </source>
</evidence>
<dbReference type="InterPro" id="IPR001584">
    <property type="entry name" value="Integrase_cat-core"/>
</dbReference>
<dbReference type="Proteomes" id="UP001077662">
    <property type="component" value="Unassembled WGS sequence"/>
</dbReference>
<dbReference type="SUPFAM" id="SSF53098">
    <property type="entry name" value="Ribonuclease H-like"/>
    <property type="match status" value="1"/>
</dbReference>
<accession>A0AAP3DMN4</accession>
<dbReference type="InterPro" id="IPR012337">
    <property type="entry name" value="RNaseH-like_sf"/>
</dbReference>
<feature type="domain" description="Integrase catalytic" evidence="1">
    <location>
        <begin position="3"/>
        <end position="44"/>
    </location>
</feature>
<protein>
    <submittedName>
        <fullName evidence="2">IS3 family transposase</fullName>
    </submittedName>
</protein>